<dbReference type="PANTHER" id="PTHR38344">
    <property type="entry name" value="UPF0753 PROTEIN AQ_863"/>
    <property type="match status" value="1"/>
</dbReference>
<dbReference type="OrthoDB" id="9805101at2"/>
<feature type="binding site" evidence="6">
    <location>
        <position position="381"/>
    </location>
    <ligand>
        <name>Zn(2+)</name>
        <dbReference type="ChEBI" id="CHEBI:29105"/>
    </ligand>
</feature>
<dbReference type="PANTHER" id="PTHR38344:SF1">
    <property type="entry name" value="INORGANIC CARBON TRANSPORTER SUBUNIT DABA-RELATED"/>
    <property type="match status" value="1"/>
</dbReference>
<evidence type="ECO:0000313" key="7">
    <source>
        <dbReference type="EMBL" id="QDV51729.1"/>
    </source>
</evidence>
<dbReference type="AlphaFoldDB" id="A0A518IF59"/>
<evidence type="ECO:0000256" key="6">
    <source>
        <dbReference type="HAMAP-Rule" id="MF_01871"/>
    </source>
</evidence>
<keyword evidence="4 6" id="KW-0862">Zinc</keyword>
<dbReference type="GO" id="GO:0005886">
    <property type="term" value="C:plasma membrane"/>
    <property type="evidence" value="ECO:0007669"/>
    <property type="project" value="UniProtKB-SubCell"/>
</dbReference>
<evidence type="ECO:0000313" key="8">
    <source>
        <dbReference type="Proteomes" id="UP000318313"/>
    </source>
</evidence>
<dbReference type="RefSeq" id="WP_145311119.1">
    <property type="nucleotide sequence ID" value="NZ_CP037452.1"/>
</dbReference>
<dbReference type="Proteomes" id="UP000318313">
    <property type="component" value="Chromosome"/>
</dbReference>
<evidence type="ECO:0000256" key="3">
    <source>
        <dbReference type="ARBA" id="ARBA00022723"/>
    </source>
</evidence>
<keyword evidence="5 6" id="KW-0472">Membrane</keyword>
<dbReference type="GO" id="GO:0008270">
    <property type="term" value="F:zinc ion binding"/>
    <property type="evidence" value="ECO:0007669"/>
    <property type="project" value="UniProtKB-UniRule"/>
</dbReference>
<evidence type="ECO:0000256" key="1">
    <source>
        <dbReference type="ARBA" id="ARBA00022448"/>
    </source>
</evidence>
<comment type="similarity">
    <text evidence="6">Belongs to the inorganic carbon transporter (TC 9.A.2) DabA family.</text>
</comment>
<dbReference type="InterPro" id="IPR018752">
    <property type="entry name" value="DabA"/>
</dbReference>
<feature type="binding site" evidence="6">
    <location>
        <position position="576"/>
    </location>
    <ligand>
        <name>Zn(2+)</name>
        <dbReference type="ChEBI" id="CHEBI:29105"/>
    </ligand>
</feature>
<dbReference type="KEGG" id="gfm:Enr17x_37870"/>
<evidence type="ECO:0000256" key="4">
    <source>
        <dbReference type="ARBA" id="ARBA00022833"/>
    </source>
</evidence>
<keyword evidence="3 6" id="KW-0479">Metal-binding</keyword>
<gene>
    <name evidence="6" type="primary">dabA</name>
    <name evidence="7" type="ORF">Enr17x_37870</name>
</gene>
<keyword evidence="8" id="KW-1185">Reference proteome</keyword>
<comment type="cofactor">
    <cofactor evidence="6">
        <name>Zn(2+)</name>
        <dbReference type="ChEBI" id="CHEBI:29105"/>
    </cofactor>
</comment>
<feature type="binding site" evidence="6">
    <location>
        <position position="561"/>
    </location>
    <ligand>
        <name>Zn(2+)</name>
        <dbReference type="ChEBI" id="CHEBI:29105"/>
    </ligand>
</feature>
<dbReference type="HAMAP" id="MF_01871">
    <property type="entry name" value="DabA"/>
    <property type="match status" value="1"/>
</dbReference>
<protein>
    <recommendedName>
        <fullName evidence="6">Probable inorganic carbon transporter subunit DabA</fullName>
    </recommendedName>
</protein>
<dbReference type="Pfam" id="PF10070">
    <property type="entry name" value="DabA"/>
    <property type="match status" value="1"/>
</dbReference>
<keyword evidence="2 6" id="KW-1003">Cell membrane</keyword>
<comment type="function">
    <text evidence="6">Part of an energy-coupled inorganic carbon pump.</text>
</comment>
<proteinExistence type="inferred from homology"/>
<comment type="subcellular location">
    <subcellularLocation>
        <location evidence="6">Cell membrane</location>
        <topology evidence="6">Peripheral membrane protein</topology>
    </subcellularLocation>
</comment>
<accession>A0A518IF59</accession>
<name>A0A518IF59_9PLAN</name>
<feature type="binding site" evidence="6">
    <location>
        <position position="383"/>
    </location>
    <ligand>
        <name>Zn(2+)</name>
        <dbReference type="ChEBI" id="CHEBI:29105"/>
    </ligand>
</feature>
<reference evidence="7 8" key="1">
    <citation type="submission" date="2019-03" db="EMBL/GenBank/DDBJ databases">
        <title>Deep-cultivation of Planctomycetes and their phenomic and genomic characterization uncovers novel biology.</title>
        <authorList>
            <person name="Wiegand S."/>
            <person name="Jogler M."/>
            <person name="Boedeker C."/>
            <person name="Pinto D."/>
            <person name="Vollmers J."/>
            <person name="Rivas-Marin E."/>
            <person name="Kohn T."/>
            <person name="Peeters S.H."/>
            <person name="Heuer A."/>
            <person name="Rast P."/>
            <person name="Oberbeckmann S."/>
            <person name="Bunk B."/>
            <person name="Jeske O."/>
            <person name="Meyerdierks A."/>
            <person name="Storesund J.E."/>
            <person name="Kallscheuer N."/>
            <person name="Luecker S."/>
            <person name="Lage O.M."/>
            <person name="Pohl T."/>
            <person name="Merkel B.J."/>
            <person name="Hornburger P."/>
            <person name="Mueller R.-W."/>
            <person name="Bruemmer F."/>
            <person name="Labrenz M."/>
            <person name="Spormann A.M."/>
            <person name="Op den Camp H."/>
            <person name="Overmann J."/>
            <person name="Amann R."/>
            <person name="Jetten M.S.M."/>
            <person name="Mascher T."/>
            <person name="Medema M.H."/>
            <person name="Devos D.P."/>
            <person name="Kaster A.-K."/>
            <person name="Ovreas L."/>
            <person name="Rohde M."/>
            <person name="Galperin M.Y."/>
            <person name="Jogler C."/>
        </authorList>
    </citation>
    <scope>NUCLEOTIDE SEQUENCE [LARGE SCALE GENOMIC DNA]</scope>
    <source>
        <strain evidence="7 8">Enr17</strain>
    </source>
</reference>
<evidence type="ECO:0000256" key="5">
    <source>
        <dbReference type="ARBA" id="ARBA00023136"/>
    </source>
</evidence>
<sequence length="866" mass="97486">MSEMKSESSYFPLPNLINRTSSRQRYLIEQISEALKVVSQVVSPVSPLKDYVAINPYHGISERSFLNARNYLRIFSDCETLMPLKYYAEEFRSGHFGIEQIQTAVEELESTKIRTHQIPSAEKIVELLQSLDEQDHSPDELKQKYDRPVRTLSEMLDQNSQRNWTEMIRDEISKYCAMHYDQGEAVWGSPWKELTLYQSWRSAAVYDRNLEFQGLTGLCRYISQLPHTPEAAMISSLKSLNVPPALWETYLLCQAFSIPGWSAWVKNQSEESGIEDPLCNDLAGLLAMRLAYDAALSKARAFEVNWGNYAKNRPVSFKLPSDTQDNELLRYTLLRASEIAFRDQLLQGLAAQTETAIRDSESPTHPVSVETERKSAQMVFCIDVRSERIRRQLESVSSHIETFGFAGFFGLPIEFVRLGDQSGDHQVPVLLKPQMKIYEDLHAAEPDLKSQLVKQRSLSSSMRKLWKNLRTSAVGCFPFVETTGLLYGLKLWQRSVGSTPQPSSADPQAAFSKSDDALEPSLNDLNQQGITLSELTDLTESMLKNLGLTKHFARLVVFCGHGSQTENNPLKAGLDCGACGGHSGEPNARIAAKILNQAAVRRALEHRGITIPSDTCFIAGLHNTTTDSIDYFECDQVPETHHQDLKTLIEISQLASENSRVERMPEINAPTMTDLMRRAADWSEVRPEWGLAGNAAFVIAPREYTREINLDARTFLHSYDHKNDPEGIVLENIMTAPMIVAHWINMQYYASTVDNPHFGSGNKTLHNVVGGFGILSGNGGDLMTGLPWQSLNTGANFQHKPLRLQVLIAAPRNVIDKIIAKHQDISNLFTGGWLHLISLDEQQQFQYSTDGNWNKIELTQPCDSRL</sequence>
<comment type="subunit">
    <text evidence="6">Forms a complex with DabB.</text>
</comment>
<organism evidence="7 8">
    <name type="scientific">Gimesia fumaroli</name>
    <dbReference type="NCBI Taxonomy" id="2527976"/>
    <lineage>
        <taxon>Bacteria</taxon>
        <taxon>Pseudomonadati</taxon>
        <taxon>Planctomycetota</taxon>
        <taxon>Planctomycetia</taxon>
        <taxon>Planctomycetales</taxon>
        <taxon>Planctomycetaceae</taxon>
        <taxon>Gimesia</taxon>
    </lineage>
</organism>
<keyword evidence="1 6" id="KW-0813">Transport</keyword>
<evidence type="ECO:0000256" key="2">
    <source>
        <dbReference type="ARBA" id="ARBA00022475"/>
    </source>
</evidence>
<dbReference type="EMBL" id="CP037452">
    <property type="protein sequence ID" value="QDV51729.1"/>
    <property type="molecule type" value="Genomic_DNA"/>
</dbReference>